<dbReference type="EMBL" id="QXFX01001240">
    <property type="protein sequence ID" value="KAE9093916.1"/>
    <property type="molecule type" value="Genomic_DNA"/>
</dbReference>
<comment type="caution">
    <text evidence="2">The sequence shown here is derived from an EMBL/GenBank/DDBJ whole genome shotgun (WGS) entry which is preliminary data.</text>
</comment>
<evidence type="ECO:0000313" key="3">
    <source>
        <dbReference type="Proteomes" id="UP000488956"/>
    </source>
</evidence>
<name>A0A6G0KPF4_9STRA</name>
<accession>A0A6G0KPF4</accession>
<proteinExistence type="predicted"/>
<dbReference type="InterPro" id="IPR052579">
    <property type="entry name" value="Zinc_finger_SWIM"/>
</dbReference>
<evidence type="ECO:0008006" key="4">
    <source>
        <dbReference type="Google" id="ProtNLM"/>
    </source>
</evidence>
<dbReference type="PANTHER" id="PTHR31569">
    <property type="entry name" value="SWIM-TYPE DOMAIN-CONTAINING PROTEIN"/>
    <property type="match status" value="1"/>
</dbReference>
<gene>
    <name evidence="2" type="ORF">PF010_g17297</name>
</gene>
<dbReference type="AlphaFoldDB" id="A0A6G0KPF4"/>
<dbReference type="Proteomes" id="UP000488956">
    <property type="component" value="Unassembled WGS sequence"/>
</dbReference>
<evidence type="ECO:0000256" key="1">
    <source>
        <dbReference type="SAM" id="MobiDB-lite"/>
    </source>
</evidence>
<protein>
    <recommendedName>
        <fullName evidence="4">FAR1 domain-containing protein</fullName>
    </recommendedName>
</protein>
<organism evidence="2 3">
    <name type="scientific">Phytophthora fragariae</name>
    <dbReference type="NCBI Taxonomy" id="53985"/>
    <lineage>
        <taxon>Eukaryota</taxon>
        <taxon>Sar</taxon>
        <taxon>Stramenopiles</taxon>
        <taxon>Oomycota</taxon>
        <taxon>Peronosporomycetes</taxon>
        <taxon>Peronosporales</taxon>
        <taxon>Peronosporaceae</taxon>
        <taxon>Phytophthora</taxon>
    </lineage>
</organism>
<feature type="region of interest" description="Disordered" evidence="1">
    <location>
        <begin position="1"/>
        <end position="33"/>
    </location>
</feature>
<evidence type="ECO:0000313" key="2">
    <source>
        <dbReference type="EMBL" id="KAE9093916.1"/>
    </source>
</evidence>
<sequence>MSSVAASGSEYGAPGDSDEGNAPSASTPASCSTQATASSMTRTYFESWDAFFEYLAEYQDSTHQVFRKRTSTSAEARNKELKKRGTLTPATRSTGKRDNLFSKSTNCKAHLSLAVVWVDDLGFRVKLTDQSTLHNHRLGRLTYDNHPANRRIEDPDVIDFVDELQAAGAKKKLIMQCLRRRTGKQVTLRD</sequence>
<reference evidence="2 3" key="1">
    <citation type="submission" date="2018-09" db="EMBL/GenBank/DDBJ databases">
        <title>Genomic investigation of the strawberry pathogen Phytophthora fragariae indicates pathogenicity is determined by transcriptional variation in three key races.</title>
        <authorList>
            <person name="Adams T.M."/>
            <person name="Armitage A.D."/>
            <person name="Sobczyk M.K."/>
            <person name="Bates H.J."/>
            <person name="Dunwell J.M."/>
            <person name="Nellist C.F."/>
            <person name="Harrison R.J."/>
        </authorList>
    </citation>
    <scope>NUCLEOTIDE SEQUENCE [LARGE SCALE GENOMIC DNA]</scope>
    <source>
        <strain evidence="2 3">ONT-3</strain>
    </source>
</reference>
<feature type="compositionally biased region" description="Low complexity" evidence="1">
    <location>
        <begin position="22"/>
        <end position="33"/>
    </location>
</feature>
<dbReference type="PANTHER" id="PTHR31569:SF4">
    <property type="entry name" value="SWIM-TYPE DOMAIN-CONTAINING PROTEIN"/>
    <property type="match status" value="1"/>
</dbReference>